<organism evidence="4 5">
    <name type="scientific">Catenaria anguillulae PL171</name>
    <dbReference type="NCBI Taxonomy" id="765915"/>
    <lineage>
        <taxon>Eukaryota</taxon>
        <taxon>Fungi</taxon>
        <taxon>Fungi incertae sedis</taxon>
        <taxon>Blastocladiomycota</taxon>
        <taxon>Blastocladiomycetes</taxon>
        <taxon>Blastocladiales</taxon>
        <taxon>Catenariaceae</taxon>
        <taxon>Catenaria</taxon>
    </lineage>
</organism>
<dbReference type="CDD" id="cd02440">
    <property type="entry name" value="AdoMet_MTases"/>
    <property type="match status" value="1"/>
</dbReference>
<dbReference type="AlphaFoldDB" id="A0A1Y2I0P0"/>
<dbReference type="Proteomes" id="UP000193411">
    <property type="component" value="Unassembled WGS sequence"/>
</dbReference>
<dbReference type="InterPro" id="IPR029063">
    <property type="entry name" value="SAM-dependent_MTases_sf"/>
</dbReference>
<dbReference type="GO" id="GO:0032259">
    <property type="term" value="P:methylation"/>
    <property type="evidence" value="ECO:0007669"/>
    <property type="project" value="UniProtKB-KW"/>
</dbReference>
<dbReference type="GO" id="GO:0032981">
    <property type="term" value="P:mitochondrial respiratory chain complex I assembly"/>
    <property type="evidence" value="ECO:0007669"/>
    <property type="project" value="TreeGrafter"/>
</dbReference>
<dbReference type="Gene3D" id="3.40.50.150">
    <property type="entry name" value="Vaccinia Virus protein VP39"/>
    <property type="match status" value="1"/>
</dbReference>
<keyword evidence="1 4" id="KW-0489">Methyltransferase</keyword>
<evidence type="ECO:0000313" key="4">
    <source>
        <dbReference type="EMBL" id="ORZ40427.1"/>
    </source>
</evidence>
<dbReference type="OrthoDB" id="16816at2759"/>
<dbReference type="PANTHER" id="PTHR13090">
    <property type="entry name" value="ARGININE-HYDROXYLASE NDUFAF5, MITOCHONDRIAL"/>
    <property type="match status" value="1"/>
</dbReference>
<accession>A0A1Y2I0P0</accession>
<dbReference type="GO" id="GO:0005739">
    <property type="term" value="C:mitochondrion"/>
    <property type="evidence" value="ECO:0007669"/>
    <property type="project" value="TreeGrafter"/>
</dbReference>
<dbReference type="InterPro" id="IPR050602">
    <property type="entry name" value="Malonyl-ACP_OMT"/>
</dbReference>
<dbReference type="SUPFAM" id="SSF53335">
    <property type="entry name" value="S-adenosyl-L-methionine-dependent methyltransferases"/>
    <property type="match status" value="1"/>
</dbReference>
<keyword evidence="5" id="KW-1185">Reference proteome</keyword>
<evidence type="ECO:0000256" key="1">
    <source>
        <dbReference type="ARBA" id="ARBA00022603"/>
    </source>
</evidence>
<dbReference type="InterPro" id="IPR013216">
    <property type="entry name" value="Methyltransf_11"/>
</dbReference>
<evidence type="ECO:0000259" key="3">
    <source>
        <dbReference type="Pfam" id="PF08241"/>
    </source>
</evidence>
<evidence type="ECO:0000313" key="5">
    <source>
        <dbReference type="Proteomes" id="UP000193411"/>
    </source>
</evidence>
<keyword evidence="2 4" id="KW-0808">Transferase</keyword>
<dbReference type="Pfam" id="PF08241">
    <property type="entry name" value="Methyltransf_11"/>
    <property type="match status" value="1"/>
</dbReference>
<proteinExistence type="predicted"/>
<gene>
    <name evidence="4" type="ORF">BCR44DRAFT_1411413</name>
</gene>
<dbReference type="STRING" id="765915.A0A1Y2I0P0"/>
<sequence length="338" mass="37361">MNSLAMQSLRSSNLLRQLRRPLASAAAPSANPLRPSGPPVIFDRNAKKLQRDRASRHPNSRATDYLKDEIANRLVDRILDVKNKYPTIVDLGSGAGHLVKYLDTDITSKVIMCDMSRDLLYRDQELDAEREVEIERRVLDEESNLLSAFEENSLDMIVSNLSMHWVNDLPGMLIQARKCLKPDGVFIGAMFGGDSIFELRTSLQLAELEREGGISPRVSPMTVVADMGGLLSRAGLTLTTVDVDEIVVDYPSPYDLMDDLRAMGESNAVFQRRPLLKRDTLAAASSIYQSMHGNPDGSIPATFQVIYLIGWKPAPTQPKPLARGSGQVNLKKVLAESA</sequence>
<dbReference type="GO" id="GO:0008757">
    <property type="term" value="F:S-adenosylmethionine-dependent methyltransferase activity"/>
    <property type="evidence" value="ECO:0007669"/>
    <property type="project" value="InterPro"/>
</dbReference>
<dbReference type="EMBL" id="MCFL01000003">
    <property type="protein sequence ID" value="ORZ40427.1"/>
    <property type="molecule type" value="Genomic_DNA"/>
</dbReference>
<name>A0A1Y2I0P0_9FUNG</name>
<feature type="domain" description="Methyltransferase type 11" evidence="3">
    <location>
        <begin position="89"/>
        <end position="187"/>
    </location>
</feature>
<dbReference type="PANTHER" id="PTHR13090:SF1">
    <property type="entry name" value="ARGININE-HYDROXYLASE NDUFAF5, MITOCHONDRIAL"/>
    <property type="match status" value="1"/>
</dbReference>
<comment type="caution">
    <text evidence="4">The sequence shown here is derived from an EMBL/GenBank/DDBJ whole genome shotgun (WGS) entry which is preliminary data.</text>
</comment>
<reference evidence="4 5" key="1">
    <citation type="submission" date="2016-07" db="EMBL/GenBank/DDBJ databases">
        <title>Pervasive Adenine N6-methylation of Active Genes in Fungi.</title>
        <authorList>
            <consortium name="DOE Joint Genome Institute"/>
            <person name="Mondo S.J."/>
            <person name="Dannebaum R.O."/>
            <person name="Kuo R.C."/>
            <person name="Labutti K."/>
            <person name="Haridas S."/>
            <person name="Kuo A."/>
            <person name="Salamov A."/>
            <person name="Ahrendt S.R."/>
            <person name="Lipzen A."/>
            <person name="Sullivan W."/>
            <person name="Andreopoulos W.B."/>
            <person name="Clum A."/>
            <person name="Lindquist E."/>
            <person name="Daum C."/>
            <person name="Ramamoorthy G.K."/>
            <person name="Gryganskyi A."/>
            <person name="Culley D."/>
            <person name="Magnuson J.K."/>
            <person name="James T.Y."/>
            <person name="O'Malley M.A."/>
            <person name="Stajich J.E."/>
            <person name="Spatafora J.W."/>
            <person name="Visel A."/>
            <person name="Grigoriev I.V."/>
        </authorList>
    </citation>
    <scope>NUCLEOTIDE SEQUENCE [LARGE SCALE GENOMIC DNA]</scope>
    <source>
        <strain evidence="4 5">PL171</strain>
    </source>
</reference>
<protein>
    <submittedName>
        <fullName evidence="4">S-adenosyl-L-methionine-dependent methyltransferase</fullName>
    </submittedName>
</protein>
<evidence type="ECO:0000256" key="2">
    <source>
        <dbReference type="ARBA" id="ARBA00022679"/>
    </source>
</evidence>